<evidence type="ECO:0000313" key="2">
    <source>
        <dbReference type="EMBL" id="CAK0877775.1"/>
    </source>
</evidence>
<protein>
    <submittedName>
        <fullName evidence="2">Uncharacterized protein</fullName>
    </submittedName>
</protein>
<dbReference type="Proteomes" id="UP001189429">
    <property type="component" value="Unassembled WGS sequence"/>
</dbReference>
<evidence type="ECO:0000256" key="1">
    <source>
        <dbReference type="SAM" id="MobiDB-lite"/>
    </source>
</evidence>
<feature type="region of interest" description="Disordered" evidence="1">
    <location>
        <begin position="173"/>
        <end position="204"/>
    </location>
</feature>
<dbReference type="EMBL" id="CAUYUJ010017775">
    <property type="protein sequence ID" value="CAK0877775.1"/>
    <property type="molecule type" value="Genomic_DNA"/>
</dbReference>
<feature type="compositionally biased region" description="Low complexity" evidence="1">
    <location>
        <begin position="105"/>
        <end position="122"/>
    </location>
</feature>
<organism evidence="2 3">
    <name type="scientific">Prorocentrum cordatum</name>
    <dbReference type="NCBI Taxonomy" id="2364126"/>
    <lineage>
        <taxon>Eukaryota</taxon>
        <taxon>Sar</taxon>
        <taxon>Alveolata</taxon>
        <taxon>Dinophyceae</taxon>
        <taxon>Prorocentrales</taxon>
        <taxon>Prorocentraceae</taxon>
        <taxon>Prorocentrum</taxon>
    </lineage>
</organism>
<feature type="compositionally biased region" description="Low complexity" evidence="1">
    <location>
        <begin position="173"/>
        <end position="193"/>
    </location>
</feature>
<comment type="caution">
    <text evidence="2">The sequence shown here is derived from an EMBL/GenBank/DDBJ whole genome shotgun (WGS) entry which is preliminary data.</text>
</comment>
<evidence type="ECO:0000313" key="3">
    <source>
        <dbReference type="Proteomes" id="UP001189429"/>
    </source>
</evidence>
<name>A0ABN9VZR7_9DINO</name>
<feature type="compositionally biased region" description="Basic residues" evidence="1">
    <location>
        <begin position="394"/>
        <end position="408"/>
    </location>
</feature>
<keyword evidence="3" id="KW-1185">Reference proteome</keyword>
<accession>A0ABN9VZR7</accession>
<gene>
    <name evidence="2" type="ORF">PCOR1329_LOCUS61737</name>
</gene>
<reference evidence="2" key="1">
    <citation type="submission" date="2023-10" db="EMBL/GenBank/DDBJ databases">
        <authorList>
            <person name="Chen Y."/>
            <person name="Shah S."/>
            <person name="Dougan E. K."/>
            <person name="Thang M."/>
            <person name="Chan C."/>
        </authorList>
    </citation>
    <scope>NUCLEOTIDE SEQUENCE [LARGE SCALE GENOMIC DNA]</scope>
</reference>
<feature type="compositionally biased region" description="Basic residues" evidence="1">
    <location>
        <begin position="431"/>
        <end position="458"/>
    </location>
</feature>
<sequence length="481" mass="52937">MKLIELYLFMGIPAHGRLLATSGNSFLDGVSRQTASQVWPWSDSSSAAEEENTQEDTAWTAPGSPASNDFTVVDAPPEEGSQDIGWWGAPGADDSSVAKPSAGESAGDSKAPSSSPASSWNPLRALTGEGDAGAGGHQEDDGAGSWPKTNVTGVDMPWGGDHGGDWPQLKWPGASPTTVAPSTTTGTTITSTTRKPPWKIPEEDHTQDRLHAECKEPKEYKRTFDRLRGGIRPGEDLLLPHRPAGCRGHQVPLHRGECTDAHPCWKSMEKKYCPMYLKAYQKEAPPDGAPTEGCQGREGAELQGSTAQVTWHGRRLERPAPRQDSRSTRRHTWDVRSDRGHSVQVLLRASRTDSLALCIPRGIPRRCSRQPRPRCLQALPCRWRPGPRRPCPCRCRRTPRRRRARSARRAQGPPRTQRPPRRPPTCPRPARPPRARRRRRSRSAQPRPLRHQPRRRPPCGRGAAGRSTREPAAGGVGRSSL</sequence>
<feature type="region of interest" description="Disordered" evidence="1">
    <location>
        <begin position="284"/>
        <end position="342"/>
    </location>
</feature>
<proteinExistence type="predicted"/>
<feature type="region of interest" description="Disordered" evidence="1">
    <location>
        <begin position="40"/>
        <end position="151"/>
    </location>
</feature>
<feature type="compositionally biased region" description="Basic and acidic residues" evidence="1">
    <location>
        <begin position="314"/>
        <end position="341"/>
    </location>
</feature>
<feature type="region of interest" description="Disordered" evidence="1">
    <location>
        <begin position="392"/>
        <end position="481"/>
    </location>
</feature>